<dbReference type="Pfam" id="PF13439">
    <property type="entry name" value="Glyco_transf_4"/>
    <property type="match status" value="1"/>
</dbReference>
<keyword evidence="1 4" id="KW-0808">Transferase</keyword>
<dbReference type="PANTHER" id="PTHR46401:SF2">
    <property type="entry name" value="GLYCOSYLTRANSFERASE WBBK-RELATED"/>
    <property type="match status" value="1"/>
</dbReference>
<name>D1C317_SPHTD</name>
<dbReference type="HOGENOM" id="CLU_009583_27_6_0"/>
<gene>
    <name evidence="4" type="ordered locus">Sthe_1199</name>
</gene>
<dbReference type="PANTHER" id="PTHR46401">
    <property type="entry name" value="GLYCOSYLTRANSFERASE WBBK-RELATED"/>
    <property type="match status" value="1"/>
</dbReference>
<protein>
    <submittedName>
        <fullName evidence="4">Glycosyl transferase group 1</fullName>
    </submittedName>
</protein>
<dbReference type="EMBL" id="CP001823">
    <property type="protein sequence ID" value="ACZ38634.1"/>
    <property type="molecule type" value="Genomic_DNA"/>
</dbReference>
<dbReference type="AlphaFoldDB" id="D1C317"/>
<feature type="domain" description="Glycosyltransferase subfamily 4-like N-terminal" evidence="3">
    <location>
        <begin position="21"/>
        <end position="167"/>
    </location>
</feature>
<dbReference type="InterPro" id="IPR001296">
    <property type="entry name" value="Glyco_trans_1"/>
</dbReference>
<dbReference type="Pfam" id="PF00534">
    <property type="entry name" value="Glycos_transf_1"/>
    <property type="match status" value="1"/>
</dbReference>
<evidence type="ECO:0000313" key="4">
    <source>
        <dbReference type="EMBL" id="ACZ38634.1"/>
    </source>
</evidence>
<proteinExistence type="predicted"/>
<dbReference type="CDD" id="cd03809">
    <property type="entry name" value="GT4_MtfB-like"/>
    <property type="match status" value="1"/>
</dbReference>
<reference evidence="4 5" key="2">
    <citation type="journal article" date="2010" name="Stand. Genomic Sci.">
        <title>Complete genome sequence of Desulfohalobium retbaense type strain (HR(100)).</title>
        <authorList>
            <person name="Spring S."/>
            <person name="Nolan M."/>
            <person name="Lapidus A."/>
            <person name="Glavina Del Rio T."/>
            <person name="Copeland A."/>
            <person name="Tice H."/>
            <person name="Cheng J.F."/>
            <person name="Lucas S."/>
            <person name="Land M."/>
            <person name="Chen F."/>
            <person name="Bruce D."/>
            <person name="Goodwin L."/>
            <person name="Pitluck S."/>
            <person name="Ivanova N."/>
            <person name="Mavromatis K."/>
            <person name="Mikhailova N."/>
            <person name="Pati A."/>
            <person name="Chen A."/>
            <person name="Palaniappan K."/>
            <person name="Hauser L."/>
            <person name="Chang Y.J."/>
            <person name="Jeffries C.D."/>
            <person name="Munk C."/>
            <person name="Kiss H."/>
            <person name="Chain P."/>
            <person name="Han C."/>
            <person name="Brettin T."/>
            <person name="Detter J.C."/>
            <person name="Schuler E."/>
            <person name="Goker M."/>
            <person name="Rohde M."/>
            <person name="Bristow J."/>
            <person name="Eisen J.A."/>
            <person name="Markowitz V."/>
            <person name="Hugenholtz P."/>
            <person name="Kyrpides N.C."/>
            <person name="Klenk H.P."/>
        </authorList>
    </citation>
    <scope>NUCLEOTIDE SEQUENCE [LARGE SCALE GENOMIC DNA]</scope>
    <source>
        <strain evidence="5">ATCC 49802 / DSM 20745 / S 6022</strain>
    </source>
</reference>
<dbReference type="KEGG" id="sti:Sthe_1199"/>
<evidence type="ECO:0000259" key="2">
    <source>
        <dbReference type="Pfam" id="PF00534"/>
    </source>
</evidence>
<dbReference type="GO" id="GO:0009103">
    <property type="term" value="P:lipopolysaccharide biosynthetic process"/>
    <property type="evidence" value="ECO:0007669"/>
    <property type="project" value="TreeGrafter"/>
</dbReference>
<dbReference type="InterPro" id="IPR028098">
    <property type="entry name" value="Glyco_trans_4-like_N"/>
</dbReference>
<reference evidence="5" key="1">
    <citation type="submission" date="2009-11" db="EMBL/GenBank/DDBJ databases">
        <title>The complete chromosome 1 of Sphaerobacter thermophilus DSM 20745.</title>
        <authorList>
            <person name="Lucas S."/>
            <person name="Copeland A."/>
            <person name="Lapidus A."/>
            <person name="Glavina del Rio T."/>
            <person name="Dalin E."/>
            <person name="Tice H."/>
            <person name="Bruce D."/>
            <person name="Goodwin L."/>
            <person name="Pitluck S."/>
            <person name="Kyrpides N."/>
            <person name="Mavromatis K."/>
            <person name="Ivanova N."/>
            <person name="Mikhailova N."/>
            <person name="LaButti K.M."/>
            <person name="Clum A."/>
            <person name="Sun H.I."/>
            <person name="Brettin T."/>
            <person name="Detter J.C."/>
            <person name="Han C."/>
            <person name="Larimer F."/>
            <person name="Land M."/>
            <person name="Hauser L."/>
            <person name="Markowitz V."/>
            <person name="Cheng J.F."/>
            <person name="Hugenholtz P."/>
            <person name="Woyke T."/>
            <person name="Wu D."/>
            <person name="Steenblock K."/>
            <person name="Schneider S."/>
            <person name="Pukall R."/>
            <person name="Goeker M."/>
            <person name="Klenk H.P."/>
            <person name="Eisen J.A."/>
        </authorList>
    </citation>
    <scope>NUCLEOTIDE SEQUENCE [LARGE SCALE GENOMIC DNA]</scope>
    <source>
        <strain evidence="5">ATCC 49802 / DSM 20745 / S 6022</strain>
    </source>
</reference>
<sequence length="380" mass="41394">MEREWQPVLLLDGRILAYRRGGITRYVAELAAHLPAAAPDLTVRVLVNRAGIEAGLPTVRVRTPPHHRLERWTLGLEVLRHRPRLLHSPDFIPPVAPGIPLVVTVHDLAFLTDPSLLAADGLRYYGQLPRAIHAARAVIAVSGTVREQVIERLGVPAHQVHAVYNGVADTFFAEPSEPPNQTIAREAPEIAPALLGRDRPVILVVGTVEPRKRHVLLARAVADLAVRQPDLAPLLVVAGQPGWRSEEGTAAIRELEQSGLAVWLTEVGDRLLHALYRTATVLALPSFDEGFGLPLAEAMAAGLPAVVAKRGALPEVAGDAAVLVDEDEPATWAEVLAWVLDDATLRRDLAARGRERAAQFRWERTARETAAIYRRVLAGE</sequence>
<feature type="domain" description="Glycosyl transferase family 1" evidence="2">
    <location>
        <begin position="197"/>
        <end position="356"/>
    </location>
</feature>
<keyword evidence="5" id="KW-1185">Reference proteome</keyword>
<dbReference type="InParanoid" id="D1C317"/>
<dbReference type="eggNOG" id="COG0438">
    <property type="taxonomic scope" value="Bacteria"/>
</dbReference>
<accession>D1C317</accession>
<evidence type="ECO:0000256" key="1">
    <source>
        <dbReference type="ARBA" id="ARBA00022679"/>
    </source>
</evidence>
<dbReference type="SUPFAM" id="SSF53756">
    <property type="entry name" value="UDP-Glycosyltransferase/glycogen phosphorylase"/>
    <property type="match status" value="1"/>
</dbReference>
<evidence type="ECO:0000313" key="5">
    <source>
        <dbReference type="Proteomes" id="UP000002027"/>
    </source>
</evidence>
<dbReference type="CAZy" id="GT4">
    <property type="family name" value="Glycosyltransferase Family 4"/>
</dbReference>
<dbReference type="STRING" id="479434.Sthe_1199"/>
<dbReference type="GO" id="GO:0016757">
    <property type="term" value="F:glycosyltransferase activity"/>
    <property type="evidence" value="ECO:0007669"/>
    <property type="project" value="InterPro"/>
</dbReference>
<dbReference type="OrthoDB" id="9769555at2"/>
<dbReference type="Gene3D" id="3.40.50.2000">
    <property type="entry name" value="Glycogen Phosphorylase B"/>
    <property type="match status" value="2"/>
</dbReference>
<dbReference type="Proteomes" id="UP000002027">
    <property type="component" value="Chromosome 1"/>
</dbReference>
<organism evidence="4 5">
    <name type="scientific">Sphaerobacter thermophilus (strain ATCC 49802 / DSM 20745 / KCCM 41009 / NCIMB 13125 / S 6022)</name>
    <dbReference type="NCBI Taxonomy" id="479434"/>
    <lineage>
        <taxon>Bacteria</taxon>
        <taxon>Pseudomonadati</taxon>
        <taxon>Thermomicrobiota</taxon>
        <taxon>Thermomicrobia</taxon>
        <taxon>Sphaerobacterales</taxon>
        <taxon>Sphaerobacterineae</taxon>
        <taxon>Sphaerobacteraceae</taxon>
        <taxon>Sphaerobacter</taxon>
    </lineage>
</organism>
<evidence type="ECO:0000259" key="3">
    <source>
        <dbReference type="Pfam" id="PF13439"/>
    </source>
</evidence>